<evidence type="ECO:0000259" key="6">
    <source>
        <dbReference type="Pfam" id="PF04932"/>
    </source>
</evidence>
<feature type="transmembrane region" description="Helical" evidence="5">
    <location>
        <begin position="66"/>
        <end position="83"/>
    </location>
</feature>
<dbReference type="GO" id="GO:0016020">
    <property type="term" value="C:membrane"/>
    <property type="evidence" value="ECO:0007669"/>
    <property type="project" value="UniProtKB-SubCell"/>
</dbReference>
<sequence>YMVQIIIDSKQAVSAVLWSMVIFTVSGAVMGTYQVITGQFHLPVKVITALGGNVPRATGTFHNPNIFASFMMSGVLPLLAVLLNYKMGRGQRILFALSTVIGVGGLLASFSRSSWVATMIGVMVILWLSGKMRYFFILILASIVFILGLKEFVPFAEYIFERFISIFTLFSEFGSLGRTSSTARILLIIASLDMFFDHPFLGIGWRAFPHVFSGYAPPGYPHWSYVNEPHTVIAMVLGELGIVGFTAFMWFVCRTFFLSVGRFYRMQDSYLRAVAIGMIATFVAFQVNQSFNGDLPNNMFWFCIGMLFAVQRLEAAS</sequence>
<feature type="non-terminal residue" evidence="7">
    <location>
        <position position="317"/>
    </location>
</feature>
<feature type="transmembrane region" description="Helical" evidence="5">
    <location>
        <begin position="232"/>
        <end position="257"/>
    </location>
</feature>
<accession>A0A382RXE2</accession>
<evidence type="ECO:0000256" key="5">
    <source>
        <dbReference type="SAM" id="Phobius"/>
    </source>
</evidence>
<gene>
    <name evidence="7" type="ORF">METZ01_LOCUS354846</name>
</gene>
<feature type="transmembrane region" description="Helical" evidence="5">
    <location>
        <begin position="134"/>
        <end position="153"/>
    </location>
</feature>
<evidence type="ECO:0000256" key="3">
    <source>
        <dbReference type="ARBA" id="ARBA00022989"/>
    </source>
</evidence>
<proteinExistence type="predicted"/>
<keyword evidence="2 5" id="KW-0812">Transmembrane</keyword>
<feature type="transmembrane region" description="Helical" evidence="5">
    <location>
        <begin position="185"/>
        <end position="208"/>
    </location>
</feature>
<dbReference type="PANTHER" id="PTHR37422">
    <property type="entry name" value="TEICHURONIC ACID BIOSYNTHESIS PROTEIN TUAE"/>
    <property type="match status" value="1"/>
</dbReference>
<evidence type="ECO:0000256" key="2">
    <source>
        <dbReference type="ARBA" id="ARBA00022692"/>
    </source>
</evidence>
<protein>
    <recommendedName>
        <fullName evidence="6">O-antigen ligase-related domain-containing protein</fullName>
    </recommendedName>
</protein>
<dbReference type="AlphaFoldDB" id="A0A382RXE2"/>
<dbReference type="Pfam" id="PF04932">
    <property type="entry name" value="Wzy_C"/>
    <property type="match status" value="1"/>
</dbReference>
<feature type="transmembrane region" description="Helical" evidence="5">
    <location>
        <begin position="95"/>
        <end position="128"/>
    </location>
</feature>
<evidence type="ECO:0000313" key="7">
    <source>
        <dbReference type="EMBL" id="SVD01992.1"/>
    </source>
</evidence>
<organism evidence="7">
    <name type="scientific">marine metagenome</name>
    <dbReference type="NCBI Taxonomy" id="408172"/>
    <lineage>
        <taxon>unclassified sequences</taxon>
        <taxon>metagenomes</taxon>
        <taxon>ecological metagenomes</taxon>
    </lineage>
</organism>
<dbReference type="PANTHER" id="PTHR37422:SF13">
    <property type="entry name" value="LIPOPOLYSACCHARIDE BIOSYNTHESIS PROTEIN PA4999-RELATED"/>
    <property type="match status" value="1"/>
</dbReference>
<evidence type="ECO:0000256" key="1">
    <source>
        <dbReference type="ARBA" id="ARBA00004141"/>
    </source>
</evidence>
<evidence type="ECO:0000256" key="4">
    <source>
        <dbReference type="ARBA" id="ARBA00023136"/>
    </source>
</evidence>
<reference evidence="7" key="1">
    <citation type="submission" date="2018-05" db="EMBL/GenBank/DDBJ databases">
        <authorList>
            <person name="Lanie J.A."/>
            <person name="Ng W.-L."/>
            <person name="Kazmierczak K.M."/>
            <person name="Andrzejewski T.M."/>
            <person name="Davidsen T.M."/>
            <person name="Wayne K.J."/>
            <person name="Tettelin H."/>
            <person name="Glass J.I."/>
            <person name="Rusch D."/>
            <person name="Podicherti R."/>
            <person name="Tsui H.-C.T."/>
            <person name="Winkler M.E."/>
        </authorList>
    </citation>
    <scope>NUCLEOTIDE SEQUENCE</scope>
</reference>
<keyword evidence="3 5" id="KW-1133">Transmembrane helix</keyword>
<feature type="non-terminal residue" evidence="7">
    <location>
        <position position="1"/>
    </location>
</feature>
<name>A0A382RXE2_9ZZZZ</name>
<dbReference type="EMBL" id="UINC01124674">
    <property type="protein sequence ID" value="SVD01992.1"/>
    <property type="molecule type" value="Genomic_DNA"/>
</dbReference>
<keyword evidence="4 5" id="KW-0472">Membrane</keyword>
<feature type="transmembrane region" description="Helical" evidence="5">
    <location>
        <begin position="12"/>
        <end position="36"/>
    </location>
</feature>
<dbReference type="InterPro" id="IPR051533">
    <property type="entry name" value="WaaL-like"/>
</dbReference>
<comment type="subcellular location">
    <subcellularLocation>
        <location evidence="1">Membrane</location>
        <topology evidence="1">Multi-pass membrane protein</topology>
    </subcellularLocation>
</comment>
<dbReference type="InterPro" id="IPR007016">
    <property type="entry name" value="O-antigen_ligase-rel_domated"/>
</dbReference>
<feature type="transmembrane region" description="Helical" evidence="5">
    <location>
        <begin position="269"/>
        <end position="287"/>
    </location>
</feature>
<feature type="domain" description="O-antigen ligase-related" evidence="6">
    <location>
        <begin position="98"/>
        <end position="249"/>
    </location>
</feature>